<feature type="transmembrane region" description="Helical" evidence="1">
    <location>
        <begin position="235"/>
        <end position="256"/>
    </location>
</feature>
<evidence type="ECO:0000313" key="3">
    <source>
        <dbReference type="Proteomes" id="UP000198284"/>
    </source>
</evidence>
<evidence type="ECO:0000256" key="1">
    <source>
        <dbReference type="SAM" id="Phobius"/>
    </source>
</evidence>
<feature type="transmembrane region" description="Helical" evidence="1">
    <location>
        <begin position="149"/>
        <end position="178"/>
    </location>
</feature>
<feature type="transmembrane region" description="Helical" evidence="1">
    <location>
        <begin position="63"/>
        <end position="87"/>
    </location>
</feature>
<dbReference type="OrthoDB" id="8795105at2"/>
<feature type="transmembrane region" description="Helical" evidence="1">
    <location>
        <begin position="262"/>
        <end position="285"/>
    </location>
</feature>
<dbReference type="Proteomes" id="UP000198284">
    <property type="component" value="Unassembled WGS sequence"/>
</dbReference>
<feature type="transmembrane region" description="Helical" evidence="1">
    <location>
        <begin position="198"/>
        <end position="223"/>
    </location>
</feature>
<accession>A0A239I337</accession>
<organism evidence="2 3">
    <name type="scientific">Noviherbaspirillum humi</name>
    <dbReference type="NCBI Taxonomy" id="1688639"/>
    <lineage>
        <taxon>Bacteria</taxon>
        <taxon>Pseudomonadati</taxon>
        <taxon>Pseudomonadota</taxon>
        <taxon>Betaproteobacteria</taxon>
        <taxon>Burkholderiales</taxon>
        <taxon>Oxalobacteraceae</taxon>
        <taxon>Noviherbaspirillum</taxon>
    </lineage>
</organism>
<proteinExistence type="predicted"/>
<dbReference type="AlphaFoldDB" id="A0A239I337"/>
<protein>
    <submittedName>
        <fullName evidence="2">Uncharacterized protein</fullName>
    </submittedName>
</protein>
<feature type="transmembrane region" description="Helical" evidence="1">
    <location>
        <begin position="112"/>
        <end position="137"/>
    </location>
</feature>
<dbReference type="EMBL" id="FZOT01000008">
    <property type="protein sequence ID" value="SNS86754.1"/>
    <property type="molecule type" value="Genomic_DNA"/>
</dbReference>
<reference evidence="2 3" key="1">
    <citation type="submission" date="2017-06" db="EMBL/GenBank/DDBJ databases">
        <authorList>
            <person name="Kim H.J."/>
            <person name="Triplett B.A."/>
        </authorList>
    </citation>
    <scope>NUCLEOTIDE SEQUENCE [LARGE SCALE GENOMIC DNA]</scope>
    <source>
        <strain evidence="2 3">U15</strain>
    </source>
</reference>
<gene>
    <name evidence="2" type="ORF">SAMN06265795_10833</name>
</gene>
<keyword evidence="1" id="KW-0812">Transmembrane</keyword>
<keyword evidence="1" id="KW-1133">Transmembrane helix</keyword>
<evidence type="ECO:0000313" key="2">
    <source>
        <dbReference type="EMBL" id="SNS86754.1"/>
    </source>
</evidence>
<dbReference type="RefSeq" id="WP_143131260.1">
    <property type="nucleotide sequence ID" value="NZ_FZOT01000008.1"/>
</dbReference>
<name>A0A239I337_9BURK</name>
<keyword evidence="3" id="KW-1185">Reference proteome</keyword>
<sequence>MSTENASTQPSGALMSVFDSLLGVTDAYRNVRAIGLLGITFIAAIALFGLFSAMGASAGSFGLGAIGGLLAMVVTFYGLNAVGILLMRQVEQQPAVSMKDAVLLSLFSSHRLAGVMLLEGLILLGIVLVIAVVLFVCKIPFLGPILFTVVLPVTAIIMGVCLFALFFIMFPLAGPAVWSGSSLMQVVARLNGIARHKLVPVIIQQFILGMIVMFVAAVLMGIVSSGMMSVSGMSAGILNIGGMNFVAGLVGGMSGMGGGSGYLIAGGIGGGFLLALAAVVPVLMYTKGLCVIYVGAANGIDFSKAEAQLEGGLQTVRRKAEEARERARQLAPQAPLATAAAGPAAAGLPACPSCHGMVTPDDVFCGHCGHKLK</sequence>
<feature type="transmembrane region" description="Helical" evidence="1">
    <location>
        <begin position="31"/>
        <end position="51"/>
    </location>
</feature>
<keyword evidence="1" id="KW-0472">Membrane</keyword>